<sequence>MEMAPTRWRYEVLMAMVSLSCYGSKVVDGQGRRPELQGGVRSMAALAGSGQVCSKSFTPLLANILPSMLLLPFYGLSASISGHWELRGKGRCGAFVELTTSR</sequence>
<organism evidence="1">
    <name type="scientific">Oryza glumipatula</name>
    <dbReference type="NCBI Taxonomy" id="40148"/>
    <lineage>
        <taxon>Eukaryota</taxon>
        <taxon>Viridiplantae</taxon>
        <taxon>Streptophyta</taxon>
        <taxon>Embryophyta</taxon>
        <taxon>Tracheophyta</taxon>
        <taxon>Spermatophyta</taxon>
        <taxon>Magnoliopsida</taxon>
        <taxon>Liliopsida</taxon>
        <taxon>Poales</taxon>
        <taxon>Poaceae</taxon>
        <taxon>BOP clade</taxon>
        <taxon>Oryzoideae</taxon>
        <taxon>Oryzeae</taxon>
        <taxon>Oryzinae</taxon>
        <taxon>Oryza</taxon>
    </lineage>
</organism>
<reference evidence="1" key="1">
    <citation type="submission" date="2013-08" db="EMBL/GenBank/DDBJ databases">
        <title>Oryza genome evolution.</title>
        <authorList>
            <person name="Wing R.A."/>
            <person name="Panaud O."/>
            <person name="Oliveira A.C."/>
        </authorList>
    </citation>
    <scope>NUCLEOTIDE SEQUENCE</scope>
</reference>
<protein>
    <submittedName>
        <fullName evidence="1">Uncharacterized protein</fullName>
    </submittedName>
</protein>
<reference evidence="1" key="2">
    <citation type="submission" date="2015-04" db="UniProtKB">
        <authorList>
            <consortium name="EnsemblPlants"/>
        </authorList>
    </citation>
    <scope>IDENTIFICATION</scope>
</reference>
<name>A0A0D9Y9V0_9ORYZ</name>
<keyword evidence="2" id="KW-1185">Reference proteome</keyword>
<reference evidence="1" key="3">
    <citation type="submission" date="2018-05" db="EMBL/GenBank/DDBJ databases">
        <title>OgluRS3 (Oryza glumaepatula Reference Sequence Version 3).</title>
        <authorList>
            <person name="Zhang J."/>
            <person name="Kudrna D."/>
            <person name="Lee S."/>
            <person name="Talag J."/>
            <person name="Welchert J."/>
            <person name="Wing R.A."/>
        </authorList>
    </citation>
    <scope>NUCLEOTIDE SEQUENCE [LARGE SCALE GENOMIC DNA]</scope>
</reference>
<dbReference type="Gramene" id="OGLUM01G21380.1">
    <property type="protein sequence ID" value="OGLUM01G21380.1"/>
    <property type="gene ID" value="OGLUM01G21380"/>
</dbReference>
<evidence type="ECO:0000313" key="1">
    <source>
        <dbReference type="EnsemblPlants" id="OGLUM01G21380.1"/>
    </source>
</evidence>
<accession>A0A0D9Y9V0</accession>
<dbReference type="AlphaFoldDB" id="A0A0D9Y9V0"/>
<dbReference type="EnsemblPlants" id="OGLUM01G21380.1">
    <property type="protein sequence ID" value="OGLUM01G21380.1"/>
    <property type="gene ID" value="OGLUM01G21380"/>
</dbReference>
<dbReference type="HOGENOM" id="CLU_2281803_0_0_1"/>
<proteinExistence type="predicted"/>
<dbReference type="Proteomes" id="UP000026961">
    <property type="component" value="Chromosome 1"/>
</dbReference>
<evidence type="ECO:0000313" key="2">
    <source>
        <dbReference type="Proteomes" id="UP000026961"/>
    </source>
</evidence>